<proteinExistence type="predicted"/>
<protein>
    <submittedName>
        <fullName evidence="2">DUF4253 domain-containing protein</fullName>
    </submittedName>
</protein>
<reference evidence="3" key="1">
    <citation type="submission" date="2023-07" db="EMBL/GenBank/DDBJ databases">
        <title>Draft genome sequence of the endophytic actinobacterium Streptomyces justiciae WPN32, a potential antibiotic producer.</title>
        <authorList>
            <person name="Yasawong M."/>
            <person name="Pana W."/>
            <person name="Ganta P."/>
            <person name="Santapan N."/>
            <person name="Songngamsuk T."/>
            <person name="Phatcharaharikarn M."/>
            <person name="Kerdtoob S."/>
            <person name="Nantapong N."/>
        </authorList>
    </citation>
    <scope>NUCLEOTIDE SEQUENCE [LARGE SCALE GENOMIC DNA]</scope>
    <source>
        <strain evidence="3">WPN32</strain>
    </source>
</reference>
<dbReference type="InterPro" id="IPR025349">
    <property type="entry name" value="DUF4253"/>
</dbReference>
<evidence type="ECO:0000259" key="1">
    <source>
        <dbReference type="Pfam" id="PF14062"/>
    </source>
</evidence>
<comment type="caution">
    <text evidence="2">The sequence shown here is derived from an EMBL/GenBank/DDBJ whole genome shotgun (WGS) entry which is preliminary data.</text>
</comment>
<feature type="domain" description="DUF4253" evidence="1">
    <location>
        <begin position="173"/>
        <end position="282"/>
    </location>
</feature>
<name>A0ABU3LVW9_9ACTN</name>
<gene>
    <name evidence="2" type="ORF">RQC66_21865</name>
</gene>
<accession>A0ABU3LVW9</accession>
<dbReference type="Pfam" id="PF14062">
    <property type="entry name" value="DUF4253"/>
    <property type="match status" value="1"/>
</dbReference>
<dbReference type="EMBL" id="JAVTLL010000014">
    <property type="protein sequence ID" value="MDT7843374.1"/>
    <property type="molecule type" value="Genomic_DNA"/>
</dbReference>
<organism evidence="2 3">
    <name type="scientific">Streptomyces justiciae</name>
    <dbReference type="NCBI Taxonomy" id="2780140"/>
    <lineage>
        <taxon>Bacteria</taxon>
        <taxon>Bacillati</taxon>
        <taxon>Actinomycetota</taxon>
        <taxon>Actinomycetes</taxon>
        <taxon>Kitasatosporales</taxon>
        <taxon>Streptomycetaceae</taxon>
        <taxon>Streptomyces</taxon>
    </lineage>
</organism>
<sequence>MASSENPLRRLALDPSGRVLGLNLPPGSLMDQTVDGEVWQEPLMWLSDGPALPGSWSMLLSARQAGLQPVLIGPDLGIHDGSDLNPQLSSHLGDPDANAVLAGFWHSYNWQQPQADEDLSESKTGPFGPRWPGLAPPVRPASESAPDIAADQLARALVEPGPDQLASNGEHARIALVPAPHSADIPASIGWTGAANAQRDARHLSTVLRSWEERFGVRLVAVDGAALHLSVTAPPGTCAAAEHVAAEHLAFCPGVISDGGWWSSRQYAESLLTSTHWNFWWD</sequence>
<evidence type="ECO:0000313" key="3">
    <source>
        <dbReference type="Proteomes" id="UP001257948"/>
    </source>
</evidence>
<keyword evidence="3" id="KW-1185">Reference proteome</keyword>
<dbReference type="Proteomes" id="UP001257948">
    <property type="component" value="Unassembled WGS sequence"/>
</dbReference>
<evidence type="ECO:0000313" key="2">
    <source>
        <dbReference type="EMBL" id="MDT7843374.1"/>
    </source>
</evidence>
<dbReference type="RefSeq" id="WP_314202929.1">
    <property type="nucleotide sequence ID" value="NZ_JAVTLL010000014.1"/>
</dbReference>